<accession>A0A2P5I5A6</accession>
<evidence type="ECO:0008006" key="4">
    <source>
        <dbReference type="Google" id="ProtNLM"/>
    </source>
</evidence>
<organism evidence="2 3">
    <name type="scientific">Diaporthe helianthi</name>
    <dbReference type="NCBI Taxonomy" id="158607"/>
    <lineage>
        <taxon>Eukaryota</taxon>
        <taxon>Fungi</taxon>
        <taxon>Dikarya</taxon>
        <taxon>Ascomycota</taxon>
        <taxon>Pezizomycotina</taxon>
        <taxon>Sordariomycetes</taxon>
        <taxon>Sordariomycetidae</taxon>
        <taxon>Diaporthales</taxon>
        <taxon>Diaporthaceae</taxon>
        <taxon>Diaporthe</taxon>
    </lineage>
</organism>
<protein>
    <recommendedName>
        <fullName evidence="4">Cyanovirin-N domain-containing protein</fullName>
    </recommendedName>
</protein>
<evidence type="ECO:0000313" key="2">
    <source>
        <dbReference type="EMBL" id="POS77670.1"/>
    </source>
</evidence>
<dbReference type="OrthoDB" id="10372411at2759"/>
<sequence length="143" mass="15545">MQINFKTVLAILPALNSTAHAFCYTDTPAWSELATKKILRAFGNSCERIKGSHAASVSTCDSARGDVMKMDGGAYFLFIQPHARGSWNITVDECLVLTSELHRLCRRGGQWNITGAWDPPTMALVKLKPQAVCCGCQAPGESI</sequence>
<gene>
    <name evidence="2" type="ORF">DHEL01_v203925</name>
</gene>
<feature type="signal peptide" evidence="1">
    <location>
        <begin position="1"/>
        <end position="21"/>
    </location>
</feature>
<evidence type="ECO:0000313" key="3">
    <source>
        <dbReference type="Proteomes" id="UP000094444"/>
    </source>
</evidence>
<reference evidence="2" key="1">
    <citation type="submission" date="2017-09" db="EMBL/GenBank/DDBJ databases">
        <title>Polyketide synthases of a Diaporthe helianthi virulent isolate.</title>
        <authorList>
            <person name="Baroncelli R."/>
        </authorList>
    </citation>
    <scope>NUCLEOTIDE SEQUENCE [LARGE SCALE GENOMIC DNA]</scope>
    <source>
        <strain evidence="2">7/96</strain>
    </source>
</reference>
<keyword evidence="3" id="KW-1185">Reference proteome</keyword>
<dbReference type="InParanoid" id="A0A2P5I5A6"/>
<name>A0A2P5I5A6_DIAHE</name>
<dbReference type="EMBL" id="MAVT02000250">
    <property type="protein sequence ID" value="POS77670.1"/>
    <property type="molecule type" value="Genomic_DNA"/>
</dbReference>
<feature type="chain" id="PRO_5015105171" description="Cyanovirin-N domain-containing protein" evidence="1">
    <location>
        <begin position="22"/>
        <end position="143"/>
    </location>
</feature>
<evidence type="ECO:0000256" key="1">
    <source>
        <dbReference type="SAM" id="SignalP"/>
    </source>
</evidence>
<dbReference type="AlphaFoldDB" id="A0A2P5I5A6"/>
<comment type="caution">
    <text evidence="2">The sequence shown here is derived from an EMBL/GenBank/DDBJ whole genome shotgun (WGS) entry which is preliminary data.</text>
</comment>
<proteinExistence type="predicted"/>
<keyword evidence="1" id="KW-0732">Signal</keyword>
<dbReference type="Proteomes" id="UP000094444">
    <property type="component" value="Unassembled WGS sequence"/>
</dbReference>